<dbReference type="PANTHER" id="PTHR10584">
    <property type="entry name" value="SUGAR KINASE"/>
    <property type="match status" value="1"/>
</dbReference>
<dbReference type="Gene3D" id="3.40.1190.20">
    <property type="match status" value="1"/>
</dbReference>
<evidence type="ECO:0000313" key="15">
    <source>
        <dbReference type="Proteomes" id="UP000035963"/>
    </source>
</evidence>
<dbReference type="InterPro" id="IPR002173">
    <property type="entry name" value="Carboh/pur_kinase_PfkB_CS"/>
</dbReference>
<dbReference type="InterPro" id="IPR011611">
    <property type="entry name" value="PfkB_dom"/>
</dbReference>
<keyword evidence="5 12" id="KW-0479">Metal-binding</keyword>
<dbReference type="RefSeq" id="WP_047847153.1">
    <property type="nucleotide sequence ID" value="NZ_AEJF01000087.1"/>
</dbReference>
<dbReference type="GO" id="GO:0004747">
    <property type="term" value="F:ribokinase activity"/>
    <property type="evidence" value="ECO:0007669"/>
    <property type="project" value="UniProtKB-UniRule"/>
</dbReference>
<comment type="caution">
    <text evidence="12">Lacks conserved residue(s) required for the propagation of feature annotation.</text>
</comment>
<feature type="binding site" evidence="12">
    <location>
        <begin position="15"/>
        <end position="17"/>
    </location>
    <ligand>
        <name>substrate</name>
    </ligand>
</feature>
<reference evidence="14 15" key="1">
    <citation type="journal article" date="2015" name="Genome Announc.">
        <title>Draft Genome Sequence of Burkholderia sp. Strain PML1(12), an Ectomycorrhizosphere-Inhabiting Bacterium with Effective Mineral-Weathering Ability.</title>
        <authorList>
            <person name="Uroz S."/>
            <person name="Oger P."/>
        </authorList>
    </citation>
    <scope>NUCLEOTIDE SEQUENCE [LARGE SCALE GENOMIC DNA]</scope>
    <source>
        <strain evidence="15">PML1(12)</strain>
    </source>
</reference>
<dbReference type="UniPathway" id="UPA00916">
    <property type="reaction ID" value="UER00889"/>
</dbReference>
<comment type="similarity">
    <text evidence="12">Belongs to the carbohydrate kinase PfkB family. Ribokinase subfamily.</text>
</comment>
<dbReference type="GO" id="GO:0046872">
    <property type="term" value="F:metal ion binding"/>
    <property type="evidence" value="ECO:0007669"/>
    <property type="project" value="UniProtKB-KW"/>
</dbReference>
<protein>
    <recommendedName>
        <fullName evidence="3 12">Ribokinase</fullName>
        <shortName evidence="12">RK</shortName>
        <ecNumber evidence="2 12">2.7.1.15</ecNumber>
    </recommendedName>
</protein>
<evidence type="ECO:0000313" key="14">
    <source>
        <dbReference type="EMBL" id="KLU25692.1"/>
    </source>
</evidence>
<feature type="binding site" evidence="12">
    <location>
        <position position="249"/>
    </location>
    <ligand>
        <name>substrate</name>
    </ligand>
</feature>
<organism evidence="14 15">
    <name type="scientific">Caballeronia mineralivorans PML1(12)</name>
    <dbReference type="NCBI Taxonomy" id="908627"/>
    <lineage>
        <taxon>Bacteria</taxon>
        <taxon>Pseudomonadati</taxon>
        <taxon>Pseudomonadota</taxon>
        <taxon>Betaproteobacteria</taxon>
        <taxon>Burkholderiales</taxon>
        <taxon>Burkholderiaceae</taxon>
        <taxon>Caballeronia</taxon>
    </lineage>
</organism>
<comment type="pathway">
    <text evidence="12">Carbohydrate metabolism; D-ribose degradation; D-ribose 5-phosphate from beta-D-ribopyranose: step 2/2.</text>
</comment>
<keyword evidence="6 12" id="KW-0547">Nucleotide-binding</keyword>
<dbReference type="AlphaFoldDB" id="A0A0J1CYR9"/>
<feature type="binding site" evidence="12">
    <location>
        <begin position="43"/>
        <end position="47"/>
    </location>
    <ligand>
        <name>substrate</name>
    </ligand>
</feature>
<comment type="similarity">
    <text evidence="1">Belongs to the carbohydrate kinase pfkB family.</text>
</comment>
<keyword evidence="4 12" id="KW-0808">Transferase</keyword>
<evidence type="ECO:0000256" key="3">
    <source>
        <dbReference type="ARBA" id="ARBA00016943"/>
    </source>
</evidence>
<dbReference type="GO" id="GO:0005829">
    <property type="term" value="C:cytosol"/>
    <property type="evidence" value="ECO:0007669"/>
    <property type="project" value="TreeGrafter"/>
</dbReference>
<feature type="binding site" evidence="12">
    <location>
        <begin position="248"/>
        <end position="249"/>
    </location>
    <ligand>
        <name>ATP</name>
        <dbReference type="ChEBI" id="CHEBI:30616"/>
    </ligand>
</feature>
<evidence type="ECO:0000256" key="9">
    <source>
        <dbReference type="ARBA" id="ARBA00022842"/>
    </source>
</evidence>
<feature type="domain" description="Carbohydrate kinase PfkB" evidence="13">
    <location>
        <begin position="7"/>
        <end position="290"/>
    </location>
</feature>
<keyword evidence="9 12" id="KW-0460">Magnesium</keyword>
<proteinExistence type="inferred from homology"/>
<dbReference type="InterPro" id="IPR002139">
    <property type="entry name" value="Ribo/fructo_kinase"/>
</dbReference>
<dbReference type="CDD" id="cd01174">
    <property type="entry name" value="ribokinase"/>
    <property type="match status" value="1"/>
</dbReference>
<comment type="activity regulation">
    <text evidence="12">Activated by a monovalent cation that binds near, but not in, the active site. The most likely occupant of the site in vivo is potassium. Ion binding induces a conformational change that may alter substrate affinity.</text>
</comment>
<dbReference type="PROSITE" id="PS00584">
    <property type="entry name" value="PFKB_KINASES_2"/>
    <property type="match status" value="1"/>
</dbReference>
<evidence type="ECO:0000256" key="2">
    <source>
        <dbReference type="ARBA" id="ARBA00012035"/>
    </source>
</evidence>
<evidence type="ECO:0000256" key="5">
    <source>
        <dbReference type="ARBA" id="ARBA00022723"/>
    </source>
</evidence>
<comment type="cofactor">
    <cofactor evidence="12">
        <name>Mg(2+)</name>
        <dbReference type="ChEBI" id="CHEBI:18420"/>
    </cofactor>
    <text evidence="12">Requires a divalent cation, most likely magnesium in vivo, as an electrophilic catalyst to aid phosphoryl group transfer. It is the chelate of the metal and the nucleotide that is the actual substrate.</text>
</comment>
<evidence type="ECO:0000256" key="12">
    <source>
        <dbReference type="HAMAP-Rule" id="MF_01987"/>
    </source>
</evidence>
<keyword evidence="11 12" id="KW-0119">Carbohydrate metabolism</keyword>
<keyword evidence="15" id="KW-1185">Reference proteome</keyword>
<comment type="function">
    <text evidence="12">Catalyzes the phosphorylation of ribose at O-5 in a reaction requiring ATP and magnesium. The resulting D-ribose-5-phosphate can then be used either for sythesis of nucleotides, histidine, and tryptophan, or as a component of the pentose phosphate pathway.</text>
</comment>
<feature type="binding site" evidence="12">
    <location>
        <position position="279"/>
    </location>
    <ligand>
        <name>K(+)</name>
        <dbReference type="ChEBI" id="CHEBI:29103"/>
    </ligand>
</feature>
<feature type="binding site" evidence="12">
    <location>
        <position position="186"/>
    </location>
    <ligand>
        <name>ATP</name>
        <dbReference type="ChEBI" id="CHEBI:30616"/>
    </ligand>
</feature>
<evidence type="ECO:0000256" key="1">
    <source>
        <dbReference type="ARBA" id="ARBA00005380"/>
    </source>
</evidence>
<accession>A0A0J1CYR9</accession>
<evidence type="ECO:0000256" key="8">
    <source>
        <dbReference type="ARBA" id="ARBA00022840"/>
    </source>
</evidence>
<dbReference type="EC" id="2.7.1.15" evidence="2 12"/>
<feature type="binding site" evidence="12">
    <location>
        <begin position="217"/>
        <end position="222"/>
    </location>
    <ligand>
        <name>ATP</name>
        <dbReference type="ChEBI" id="CHEBI:30616"/>
    </ligand>
</feature>
<dbReference type="PANTHER" id="PTHR10584:SF166">
    <property type="entry name" value="RIBOKINASE"/>
    <property type="match status" value="1"/>
</dbReference>
<dbReference type="SUPFAM" id="SSF53613">
    <property type="entry name" value="Ribokinase-like"/>
    <property type="match status" value="1"/>
</dbReference>
<keyword evidence="10 12" id="KW-0630">Potassium</keyword>
<comment type="subunit">
    <text evidence="12">Homodimer.</text>
</comment>
<feature type="binding site" evidence="12">
    <location>
        <position position="284"/>
    </location>
    <ligand>
        <name>K(+)</name>
        <dbReference type="ChEBI" id="CHEBI:29103"/>
    </ligand>
</feature>
<feature type="binding site" evidence="12">
    <location>
        <position position="243"/>
    </location>
    <ligand>
        <name>K(+)</name>
        <dbReference type="ChEBI" id="CHEBI:29103"/>
    </ligand>
</feature>
<keyword evidence="12" id="KW-0963">Cytoplasm</keyword>
<keyword evidence="7 12" id="KW-0418">Kinase</keyword>
<dbReference type="InterPro" id="IPR029056">
    <property type="entry name" value="Ribokinase-like"/>
</dbReference>
<dbReference type="GO" id="GO:0019303">
    <property type="term" value="P:D-ribose catabolic process"/>
    <property type="evidence" value="ECO:0007669"/>
    <property type="project" value="UniProtKB-UniRule"/>
</dbReference>
<dbReference type="EMBL" id="AEJF01000087">
    <property type="protein sequence ID" value="KLU25692.1"/>
    <property type="molecule type" value="Genomic_DNA"/>
</dbReference>
<feature type="binding site" evidence="12">
    <location>
        <position position="282"/>
    </location>
    <ligand>
        <name>K(+)</name>
        <dbReference type="ChEBI" id="CHEBI:29103"/>
    </ligand>
</feature>
<feature type="active site" description="Proton acceptor" evidence="12">
    <location>
        <position position="249"/>
    </location>
</feature>
<name>A0A0J1CYR9_9BURK</name>
<evidence type="ECO:0000256" key="11">
    <source>
        <dbReference type="ARBA" id="ARBA00023277"/>
    </source>
</evidence>
<keyword evidence="8 12" id="KW-0067">ATP-binding</keyword>
<feature type="binding site" evidence="12">
    <location>
        <position position="245"/>
    </location>
    <ligand>
        <name>K(+)</name>
        <dbReference type="ChEBI" id="CHEBI:29103"/>
    </ligand>
</feature>
<evidence type="ECO:0000259" key="13">
    <source>
        <dbReference type="Pfam" id="PF00294"/>
    </source>
</evidence>
<dbReference type="InterPro" id="IPR011877">
    <property type="entry name" value="Ribokinase"/>
</dbReference>
<dbReference type="PRINTS" id="PR00990">
    <property type="entry name" value="RIBOKINASE"/>
</dbReference>
<comment type="subcellular location">
    <subcellularLocation>
        <location evidence="12">Cytoplasm</location>
    </subcellularLocation>
</comment>
<dbReference type="Proteomes" id="UP000035963">
    <property type="component" value="Unassembled WGS sequence"/>
</dbReference>
<dbReference type="OrthoDB" id="9795789at2"/>
<gene>
    <name evidence="12" type="primary">rbsK</name>
    <name evidence="14" type="ORF">EOS_13460</name>
</gene>
<evidence type="ECO:0000256" key="4">
    <source>
        <dbReference type="ARBA" id="ARBA00022679"/>
    </source>
</evidence>
<dbReference type="GO" id="GO:0005524">
    <property type="term" value="F:ATP binding"/>
    <property type="evidence" value="ECO:0007669"/>
    <property type="project" value="UniProtKB-UniRule"/>
</dbReference>
<evidence type="ECO:0000256" key="10">
    <source>
        <dbReference type="ARBA" id="ARBA00022958"/>
    </source>
</evidence>
<dbReference type="HAMAP" id="MF_01987">
    <property type="entry name" value="Ribokinase"/>
    <property type="match status" value="1"/>
</dbReference>
<evidence type="ECO:0000256" key="7">
    <source>
        <dbReference type="ARBA" id="ARBA00022777"/>
    </source>
</evidence>
<comment type="catalytic activity">
    <reaction evidence="12">
        <text>D-ribose + ATP = D-ribose 5-phosphate + ADP + H(+)</text>
        <dbReference type="Rhea" id="RHEA:13697"/>
        <dbReference type="ChEBI" id="CHEBI:15378"/>
        <dbReference type="ChEBI" id="CHEBI:30616"/>
        <dbReference type="ChEBI" id="CHEBI:47013"/>
        <dbReference type="ChEBI" id="CHEBI:78346"/>
        <dbReference type="ChEBI" id="CHEBI:456216"/>
        <dbReference type="EC" id="2.7.1.15"/>
    </reaction>
</comment>
<comment type="caution">
    <text evidence="14">The sequence shown here is derived from an EMBL/GenBank/DDBJ whole genome shotgun (WGS) entry which is preliminary data.</text>
</comment>
<dbReference type="Pfam" id="PF00294">
    <property type="entry name" value="PfkB"/>
    <property type="match status" value="1"/>
</dbReference>
<evidence type="ECO:0000256" key="6">
    <source>
        <dbReference type="ARBA" id="ARBA00022741"/>
    </source>
</evidence>
<sequence length="303" mass="31288">MNANEARVCVIGNAAIDLIFRVEHLPLAGETSLATNTLRDFGGKGANQAVMAQRAGAQVQLFAALGNDEDGERFLARLMEEGIDTRHIARLPCASDMSIVTVDQRGENTIVTRNEAAASYVPSPGAVLDATRSGDWIAMQGNLSQAVTADLLLQAHAGRRRTLLNPGPVCFDCRPMLNDVDVLVVNRVEAAALTGLGTPEKAACSLQASGASDVVVTLGSQGVLWCNAGHTTLIPAAPANAIDTVGAGDAFCGALLAALAQGIAMTAALQRAQAAAAFAVTRSGTQAAFPSRAELSALFHSLT</sequence>
<dbReference type="PATRIC" id="fig|908627.4.peg.3000"/>